<feature type="compositionally biased region" description="Gly residues" evidence="1">
    <location>
        <begin position="100"/>
        <end position="110"/>
    </location>
</feature>
<evidence type="ECO:0000256" key="1">
    <source>
        <dbReference type="SAM" id="MobiDB-lite"/>
    </source>
</evidence>
<dbReference type="VEuPathDB" id="CryptoDB:Cvel_19597"/>
<accession>A0A0G4G1B3</accession>
<sequence>MQCSDADSSEPEFLGIFRDMRRGEGGATQSSDTIVREKAGFSSREGEADEVRSACQKGDRSCVVTGGASGSAGAASSSRSSSSSSNSGVVVGMCASPQGQRGGFRGGEGGIDSWVESSVQEIEDGEGAEDLVDEAVEQGSGGRKSGVGASSGVPRQTFRQEGNRDGRSQNGNEGGKREKDTERQTEGKPSPAASADGGWVGKKRHAPPALWFGSGGRIFFSPRLSNCSCCKSSQCLFQP</sequence>
<feature type="compositionally biased region" description="Low complexity" evidence="1">
    <location>
        <begin position="61"/>
        <end position="92"/>
    </location>
</feature>
<gene>
    <name evidence="2" type="ORF">Cvel_19597</name>
</gene>
<protein>
    <submittedName>
        <fullName evidence="2">Uncharacterized protein</fullName>
    </submittedName>
</protein>
<proteinExistence type="predicted"/>
<reference evidence="2" key="1">
    <citation type="submission" date="2014-11" db="EMBL/GenBank/DDBJ databases">
        <authorList>
            <person name="Otto D Thomas"/>
            <person name="Naeem Raeece"/>
        </authorList>
    </citation>
    <scope>NUCLEOTIDE SEQUENCE</scope>
</reference>
<feature type="compositionally biased region" description="Acidic residues" evidence="1">
    <location>
        <begin position="121"/>
        <end position="136"/>
    </location>
</feature>
<evidence type="ECO:0000313" key="2">
    <source>
        <dbReference type="EMBL" id="CEM21278.1"/>
    </source>
</evidence>
<feature type="compositionally biased region" description="Basic and acidic residues" evidence="1">
    <location>
        <begin position="174"/>
        <end position="186"/>
    </location>
</feature>
<name>A0A0G4G1B3_9ALVE</name>
<organism evidence="2">
    <name type="scientific">Chromera velia CCMP2878</name>
    <dbReference type="NCBI Taxonomy" id="1169474"/>
    <lineage>
        <taxon>Eukaryota</taxon>
        <taxon>Sar</taxon>
        <taxon>Alveolata</taxon>
        <taxon>Colpodellida</taxon>
        <taxon>Chromeraceae</taxon>
        <taxon>Chromera</taxon>
    </lineage>
</organism>
<dbReference type="AlphaFoldDB" id="A0A0G4G1B3"/>
<feature type="compositionally biased region" description="Basic and acidic residues" evidence="1">
    <location>
        <begin position="34"/>
        <end position="60"/>
    </location>
</feature>
<dbReference type="EMBL" id="CDMZ01000777">
    <property type="protein sequence ID" value="CEM21278.1"/>
    <property type="molecule type" value="Genomic_DNA"/>
</dbReference>
<feature type="region of interest" description="Disordered" evidence="1">
    <location>
        <begin position="1"/>
        <end position="209"/>
    </location>
</feature>